<dbReference type="Gene3D" id="1.25.40.10">
    <property type="entry name" value="Tetratricopeptide repeat domain"/>
    <property type="match status" value="1"/>
</dbReference>
<keyword evidence="3" id="KW-0732">Signal</keyword>
<feature type="chain" id="PRO_5016684484" evidence="3">
    <location>
        <begin position="26"/>
        <end position="237"/>
    </location>
</feature>
<dbReference type="SUPFAM" id="SSF48452">
    <property type="entry name" value="TPR-like"/>
    <property type="match status" value="1"/>
</dbReference>
<name>A0A356LKM8_9BURK</name>
<dbReference type="PROSITE" id="PS50005">
    <property type="entry name" value="TPR"/>
    <property type="match status" value="1"/>
</dbReference>
<comment type="caution">
    <text evidence="4">The sequence shown here is derived from an EMBL/GenBank/DDBJ whole genome shotgun (WGS) entry which is preliminary data.</text>
</comment>
<dbReference type="AlphaFoldDB" id="A0A356LKM8"/>
<accession>A0A356LKM8</accession>
<reference evidence="4 5" key="1">
    <citation type="journal article" date="2018" name="Nat. Biotechnol.">
        <title>A standardized bacterial taxonomy based on genome phylogeny substantially revises the tree of life.</title>
        <authorList>
            <person name="Parks D.H."/>
            <person name="Chuvochina M."/>
            <person name="Waite D.W."/>
            <person name="Rinke C."/>
            <person name="Skarshewski A."/>
            <person name="Chaumeil P.A."/>
            <person name="Hugenholtz P."/>
        </authorList>
    </citation>
    <scope>NUCLEOTIDE SEQUENCE [LARGE SCALE GENOMIC DNA]</scope>
    <source>
        <strain evidence="4">UBA10707</strain>
    </source>
</reference>
<protein>
    <submittedName>
        <fullName evidence="4">Tetratricopeptide repeat-containing protein</fullName>
    </submittedName>
</protein>
<evidence type="ECO:0000256" key="1">
    <source>
        <dbReference type="PROSITE-ProRule" id="PRU00339"/>
    </source>
</evidence>
<feature type="region of interest" description="Disordered" evidence="2">
    <location>
        <begin position="31"/>
        <end position="59"/>
    </location>
</feature>
<dbReference type="InterPro" id="IPR019734">
    <property type="entry name" value="TPR_rpt"/>
</dbReference>
<evidence type="ECO:0000256" key="3">
    <source>
        <dbReference type="SAM" id="SignalP"/>
    </source>
</evidence>
<evidence type="ECO:0000313" key="5">
    <source>
        <dbReference type="Proteomes" id="UP000264036"/>
    </source>
</evidence>
<keyword evidence="1" id="KW-0802">TPR repeat</keyword>
<sequence>MKLNVIHRSLLVCSLCLLPALQAMAQQATTPYQAGSTPSGGAADGIPSPMYAQDNGANAREPGWQGLANVLKKLEPSVDTSIPETASGAASRLSAMITQGQAAKALQEIERRQNANDRIIAPATDVQLLFLKGRALAALDRKPQALEVYRSMTSSYPELAEPWNNMAALYLQAGLTDPAYEALKTALSINPRYGVALRNMGMVQLMLSQKAFADASRHGIPGAAAQAQAIGRIIEGN</sequence>
<feature type="repeat" description="TPR" evidence="1">
    <location>
        <begin position="160"/>
        <end position="193"/>
    </location>
</feature>
<evidence type="ECO:0000313" key="4">
    <source>
        <dbReference type="EMBL" id="HBP31085.1"/>
    </source>
</evidence>
<evidence type="ECO:0000256" key="2">
    <source>
        <dbReference type="SAM" id="MobiDB-lite"/>
    </source>
</evidence>
<dbReference type="InterPro" id="IPR011990">
    <property type="entry name" value="TPR-like_helical_dom_sf"/>
</dbReference>
<dbReference type="SMART" id="SM00028">
    <property type="entry name" value="TPR"/>
    <property type="match status" value="2"/>
</dbReference>
<gene>
    <name evidence="4" type="ORF">DD666_16950</name>
</gene>
<dbReference type="Proteomes" id="UP000264036">
    <property type="component" value="Unassembled WGS sequence"/>
</dbReference>
<organism evidence="4 5">
    <name type="scientific">Advenella kashmirensis</name>
    <dbReference type="NCBI Taxonomy" id="310575"/>
    <lineage>
        <taxon>Bacteria</taxon>
        <taxon>Pseudomonadati</taxon>
        <taxon>Pseudomonadota</taxon>
        <taxon>Betaproteobacteria</taxon>
        <taxon>Burkholderiales</taxon>
        <taxon>Alcaligenaceae</taxon>
    </lineage>
</organism>
<proteinExistence type="predicted"/>
<dbReference type="EMBL" id="DOEK01000035">
    <property type="protein sequence ID" value="HBP31085.1"/>
    <property type="molecule type" value="Genomic_DNA"/>
</dbReference>
<feature type="signal peptide" evidence="3">
    <location>
        <begin position="1"/>
        <end position="25"/>
    </location>
</feature>